<evidence type="ECO:0000256" key="1">
    <source>
        <dbReference type="SAM" id="MobiDB-lite"/>
    </source>
</evidence>
<dbReference type="EMBL" id="BAAATK010000022">
    <property type="protein sequence ID" value="GAA2442381.1"/>
    <property type="molecule type" value="Genomic_DNA"/>
</dbReference>
<proteinExistence type="predicted"/>
<accession>A0ABP5X2F9</accession>
<dbReference type="Proteomes" id="UP001500460">
    <property type="component" value="Unassembled WGS sequence"/>
</dbReference>
<keyword evidence="3" id="KW-1185">Reference proteome</keyword>
<evidence type="ECO:0008006" key="4">
    <source>
        <dbReference type="Google" id="ProtNLM"/>
    </source>
</evidence>
<feature type="region of interest" description="Disordered" evidence="1">
    <location>
        <begin position="1"/>
        <end position="22"/>
    </location>
</feature>
<sequence>MLVMGTREGGRGVTGKREDGERTAPAGAVLEVACDESGSDGENLTGGNTDVFAHASVRLSMASAAASVREIRDRIRSPAEEYKANHLLREKHRAVLEWLLCPSGPIHGRAHVHLTEKAFFVVDRVVGLLLGDPAEAAPLFRAGRGTFGDEAWREFLTSANRLLRRNGVRDGDADRTEPVDAFFRTVEALCRAHPGTDAAARLERLAAARPRAAAHRARILAGPALVPVLNPLLPAVVATAAHWSAGGQPVHLVHDRQNMLTPERIAWIEQTARLGGIGLVEVRLVAARLDPRVQLADFLAGIARKIASDELNGHGDAELTALLRPYVGTASVWGDARSWAALTRQADDAALPARPDPVGRTAR</sequence>
<evidence type="ECO:0000313" key="2">
    <source>
        <dbReference type="EMBL" id="GAA2442381.1"/>
    </source>
</evidence>
<name>A0ABP5X2F9_9ACTN</name>
<protein>
    <recommendedName>
        <fullName evidence="4">DUF3800 domain-containing protein</fullName>
    </recommendedName>
</protein>
<organism evidence="2 3">
    <name type="scientific">Streptomyces glaucus</name>
    <dbReference type="NCBI Taxonomy" id="284029"/>
    <lineage>
        <taxon>Bacteria</taxon>
        <taxon>Bacillati</taxon>
        <taxon>Actinomycetota</taxon>
        <taxon>Actinomycetes</taxon>
        <taxon>Kitasatosporales</taxon>
        <taxon>Streptomycetaceae</taxon>
        <taxon>Streptomyces</taxon>
    </lineage>
</organism>
<comment type="caution">
    <text evidence="2">The sequence shown here is derived from an EMBL/GenBank/DDBJ whole genome shotgun (WGS) entry which is preliminary data.</text>
</comment>
<gene>
    <name evidence="2" type="ORF">GCM10010421_36620</name>
</gene>
<evidence type="ECO:0000313" key="3">
    <source>
        <dbReference type="Proteomes" id="UP001500460"/>
    </source>
</evidence>
<reference evidence="3" key="1">
    <citation type="journal article" date="2019" name="Int. J. Syst. Evol. Microbiol.">
        <title>The Global Catalogue of Microorganisms (GCM) 10K type strain sequencing project: providing services to taxonomists for standard genome sequencing and annotation.</title>
        <authorList>
            <consortium name="The Broad Institute Genomics Platform"/>
            <consortium name="The Broad Institute Genome Sequencing Center for Infectious Disease"/>
            <person name="Wu L."/>
            <person name="Ma J."/>
        </authorList>
    </citation>
    <scope>NUCLEOTIDE SEQUENCE [LARGE SCALE GENOMIC DNA]</scope>
    <source>
        <strain evidence="3">JCM 6922</strain>
    </source>
</reference>